<dbReference type="RefSeq" id="WP_168887928.1">
    <property type="nucleotide sequence ID" value="NZ_JABAHY010000010.1"/>
</dbReference>
<proteinExistence type="predicted"/>
<dbReference type="AlphaFoldDB" id="A0A7X8TKN4"/>
<feature type="compositionally biased region" description="Polar residues" evidence="1">
    <location>
        <begin position="374"/>
        <end position="388"/>
    </location>
</feature>
<accession>A0A7X8TKN4</accession>
<comment type="caution">
    <text evidence="3">The sequence shown here is derived from an EMBL/GenBank/DDBJ whole genome shotgun (WGS) entry which is preliminary data.</text>
</comment>
<evidence type="ECO:0000313" key="3">
    <source>
        <dbReference type="EMBL" id="NLS10443.1"/>
    </source>
</evidence>
<feature type="compositionally biased region" description="Polar residues" evidence="1">
    <location>
        <begin position="400"/>
        <end position="416"/>
    </location>
</feature>
<feature type="region of interest" description="Disordered" evidence="1">
    <location>
        <begin position="323"/>
        <end position="344"/>
    </location>
</feature>
<evidence type="ECO:0000256" key="2">
    <source>
        <dbReference type="SAM" id="Phobius"/>
    </source>
</evidence>
<organism evidence="3 4">
    <name type="scientific">Nesterenkonia sedimenti</name>
    <dbReference type="NCBI Taxonomy" id="1463632"/>
    <lineage>
        <taxon>Bacteria</taxon>
        <taxon>Bacillati</taxon>
        <taxon>Actinomycetota</taxon>
        <taxon>Actinomycetes</taxon>
        <taxon>Micrococcales</taxon>
        <taxon>Micrococcaceae</taxon>
        <taxon>Nesterenkonia</taxon>
    </lineage>
</organism>
<feature type="region of interest" description="Disordered" evidence="1">
    <location>
        <begin position="357"/>
        <end position="416"/>
    </location>
</feature>
<feature type="region of interest" description="Disordered" evidence="1">
    <location>
        <begin position="155"/>
        <end position="187"/>
    </location>
</feature>
<keyword evidence="2" id="KW-0812">Transmembrane</keyword>
<evidence type="ECO:0000313" key="4">
    <source>
        <dbReference type="Proteomes" id="UP000523139"/>
    </source>
</evidence>
<keyword evidence="2" id="KW-0472">Membrane</keyword>
<keyword evidence="2" id="KW-1133">Transmembrane helix</keyword>
<feature type="region of interest" description="Disordered" evidence="1">
    <location>
        <begin position="211"/>
        <end position="255"/>
    </location>
</feature>
<evidence type="ECO:0000256" key="1">
    <source>
        <dbReference type="SAM" id="MobiDB-lite"/>
    </source>
</evidence>
<keyword evidence="4" id="KW-1185">Reference proteome</keyword>
<gene>
    <name evidence="3" type="ORF">HGQ17_10670</name>
</gene>
<reference evidence="3 4" key="1">
    <citation type="submission" date="2020-04" db="EMBL/GenBank/DDBJ databases">
        <title>Nesterenkonia sp. nov., isolated from marine sediment.</title>
        <authorList>
            <person name="Zhang G."/>
        </authorList>
    </citation>
    <scope>NUCLEOTIDE SEQUENCE [LARGE SCALE GENOMIC DNA]</scope>
    <source>
        <strain evidence="3 4">MY13</strain>
    </source>
</reference>
<name>A0A7X8TKN4_9MICC</name>
<dbReference type="Proteomes" id="UP000523139">
    <property type="component" value="Unassembled WGS sequence"/>
</dbReference>
<dbReference type="EMBL" id="JABAHY010000010">
    <property type="protein sequence ID" value="NLS10443.1"/>
    <property type="molecule type" value="Genomic_DNA"/>
</dbReference>
<sequence length="446" mass="46672">MPQPIGVGDVVSGRYRVTHHVVTSADQDIVFQAVDEVLGREVSVLLASAANAKQVATSAKELATGERSSEVDVLDLGLAENRTYLISTLVDPNQLLDLVVPDSAPYVEPYYTDSLGSELFGAPREMEPQTYDDDAEYYARIHADRGRRPAFLDKVTPAHRKPAETGPRRVKAATRAELQSELESAGDAHGISISQEIAKVGISLRSDLDEVPANPEADAEGESIEATAAPGEVRAAAPSPEDEPAPAEPSGGVLQEVDPAQVNPAADDPEEITAAAAAADYQDASGPHVEHAPSSAISTLAPAPAVEAPTNPAGPAPETIIAEGEEVIDNPPEVPDESYDRREIPDPSLLAPVAEQQGDQPAQVMDPHGGSATGQGPSSFTGLINTVPSREPAVFPSAQGGEQPNQARPASVPTESKVNPRLWLAATVLSVLVIIAAVIVFLTLSN</sequence>
<feature type="transmembrane region" description="Helical" evidence="2">
    <location>
        <begin position="422"/>
        <end position="444"/>
    </location>
</feature>
<protein>
    <submittedName>
        <fullName evidence="3">Uncharacterized protein</fullName>
    </submittedName>
</protein>